<dbReference type="InterPro" id="IPR018950">
    <property type="entry name" value="DiS-bond_isomerase_DsbC/G_N"/>
</dbReference>
<dbReference type="Proteomes" id="UP001169764">
    <property type="component" value="Unassembled WGS sequence"/>
</dbReference>
<dbReference type="SUPFAM" id="SSF52833">
    <property type="entry name" value="Thioredoxin-like"/>
    <property type="match status" value="1"/>
</dbReference>
<dbReference type="InterPro" id="IPR033954">
    <property type="entry name" value="DiS-bond_Isoase_DsbC/G"/>
</dbReference>
<gene>
    <name evidence="11" type="ORF">Q4F19_08475</name>
</gene>
<dbReference type="InterPro" id="IPR036249">
    <property type="entry name" value="Thioredoxin-like_sf"/>
</dbReference>
<keyword evidence="6 7" id="KW-0676">Redox-active center</keyword>
<feature type="domain" description="Disulphide bond isomerase DsbC/G N-terminal" evidence="9">
    <location>
        <begin position="42"/>
        <end position="106"/>
    </location>
</feature>
<dbReference type="CDD" id="cd03020">
    <property type="entry name" value="DsbA_DsbC_DsbG"/>
    <property type="match status" value="1"/>
</dbReference>
<evidence type="ECO:0000259" key="9">
    <source>
        <dbReference type="Pfam" id="PF10411"/>
    </source>
</evidence>
<feature type="domain" description="Thioredoxin-like fold" evidence="10">
    <location>
        <begin position="161"/>
        <end position="270"/>
    </location>
</feature>
<dbReference type="InterPro" id="IPR009094">
    <property type="entry name" value="DiS-bond_isomerase_DsbC/G_N_sf"/>
</dbReference>
<evidence type="ECO:0000313" key="12">
    <source>
        <dbReference type="Proteomes" id="UP001169764"/>
    </source>
</evidence>
<dbReference type="PANTHER" id="PTHR35272">
    <property type="entry name" value="THIOL:DISULFIDE INTERCHANGE PROTEIN DSBC-RELATED"/>
    <property type="match status" value="1"/>
</dbReference>
<name>A0ABT8Y7W9_9SPHN</name>
<evidence type="ECO:0000256" key="8">
    <source>
        <dbReference type="SAM" id="MobiDB-lite"/>
    </source>
</evidence>
<dbReference type="PANTHER" id="PTHR35272:SF3">
    <property type="entry name" value="THIOL:DISULFIDE INTERCHANGE PROTEIN DSBC"/>
    <property type="match status" value="1"/>
</dbReference>
<evidence type="ECO:0000256" key="7">
    <source>
        <dbReference type="RuleBase" id="RU364038"/>
    </source>
</evidence>
<evidence type="ECO:0000256" key="2">
    <source>
        <dbReference type="ARBA" id="ARBA00009813"/>
    </source>
</evidence>
<protein>
    <recommendedName>
        <fullName evidence="7">Thiol:disulfide interchange protein</fullName>
    </recommendedName>
</protein>
<evidence type="ECO:0000256" key="5">
    <source>
        <dbReference type="ARBA" id="ARBA00023157"/>
    </source>
</evidence>
<comment type="caution">
    <text evidence="11">The sequence shown here is derived from an EMBL/GenBank/DDBJ whole genome shotgun (WGS) entry which is preliminary data.</text>
</comment>
<keyword evidence="5" id="KW-1015">Disulfide bond</keyword>
<sequence>MNGRITRLARDHMGKLGLGVAGVVGAALLYAGADAGARTGQLDTAAVSRAIAARLPKTKISRVDCDKLAGICEVTAGANVFYTDASARYLVIGRVYDMKTQQDLTAARLLELSPDALVRGSAHADAEDDGLEHPPTAPERRHNVDLGELPAAGAIRWGKPGGPKLVVFTDFHCGYCKAMSGELQKLGMSIEERPISILNSRAISEAVYCAKDPVAALHAAYNGEAPKRSPKCNTSGLDANEAFARKNGFDGTPVIVRANDGAVIDGYRAAPVLAWFAKGGAA</sequence>
<dbReference type="Pfam" id="PF13098">
    <property type="entry name" value="Thioredoxin_2"/>
    <property type="match status" value="1"/>
</dbReference>
<dbReference type="InterPro" id="IPR051470">
    <property type="entry name" value="Thiol:disulfide_interchange"/>
</dbReference>
<dbReference type="SUPFAM" id="SSF54423">
    <property type="entry name" value="DsbC/DsbG N-terminal domain-like"/>
    <property type="match status" value="1"/>
</dbReference>
<comment type="similarity">
    <text evidence="2 7">Belongs to the thioredoxin family. DsbC subfamily.</text>
</comment>
<dbReference type="Gene3D" id="3.40.30.10">
    <property type="entry name" value="Glutaredoxin"/>
    <property type="match status" value="1"/>
</dbReference>
<keyword evidence="12" id="KW-1185">Reference proteome</keyword>
<proteinExistence type="inferred from homology"/>
<comment type="subcellular location">
    <subcellularLocation>
        <location evidence="1 7">Periplasm</location>
    </subcellularLocation>
</comment>
<dbReference type="Gene3D" id="3.10.450.70">
    <property type="entry name" value="Disulphide bond isomerase, DsbC/G, N-terminal"/>
    <property type="match status" value="1"/>
</dbReference>
<evidence type="ECO:0000256" key="3">
    <source>
        <dbReference type="ARBA" id="ARBA00022729"/>
    </source>
</evidence>
<accession>A0ABT8Y7W9</accession>
<evidence type="ECO:0000259" key="10">
    <source>
        <dbReference type="Pfam" id="PF13098"/>
    </source>
</evidence>
<evidence type="ECO:0000256" key="4">
    <source>
        <dbReference type="ARBA" id="ARBA00022764"/>
    </source>
</evidence>
<keyword evidence="4 7" id="KW-0574">Periplasm</keyword>
<keyword evidence="3 7" id="KW-0732">Signal</keyword>
<comment type="function">
    <text evidence="7">Required for disulfide bond formation in some periplasmic proteins. Acts by transferring its disulfide bond to other proteins and is reduced in the process.</text>
</comment>
<dbReference type="InterPro" id="IPR012336">
    <property type="entry name" value="Thioredoxin-like_fold"/>
</dbReference>
<organism evidence="11 12">
    <name type="scientific">Sphingomonas natans</name>
    <dbReference type="NCBI Taxonomy" id="3063330"/>
    <lineage>
        <taxon>Bacteria</taxon>
        <taxon>Pseudomonadati</taxon>
        <taxon>Pseudomonadota</taxon>
        <taxon>Alphaproteobacteria</taxon>
        <taxon>Sphingomonadales</taxon>
        <taxon>Sphingomonadaceae</taxon>
        <taxon>Sphingomonas</taxon>
    </lineage>
</organism>
<reference evidence="11" key="1">
    <citation type="submission" date="2023-07" db="EMBL/GenBank/DDBJ databases">
        <authorList>
            <person name="Kim M."/>
        </authorList>
    </citation>
    <scope>NUCLEOTIDE SEQUENCE</scope>
    <source>
        <strain evidence="11">BIUV-7</strain>
    </source>
</reference>
<feature type="region of interest" description="Disordered" evidence="8">
    <location>
        <begin position="123"/>
        <end position="142"/>
    </location>
</feature>
<dbReference type="EMBL" id="JAUOTP010000003">
    <property type="protein sequence ID" value="MDO6414414.1"/>
    <property type="molecule type" value="Genomic_DNA"/>
</dbReference>
<evidence type="ECO:0000313" key="11">
    <source>
        <dbReference type="EMBL" id="MDO6414414.1"/>
    </source>
</evidence>
<dbReference type="Pfam" id="PF10411">
    <property type="entry name" value="DsbC_N"/>
    <property type="match status" value="1"/>
</dbReference>
<evidence type="ECO:0000256" key="1">
    <source>
        <dbReference type="ARBA" id="ARBA00004418"/>
    </source>
</evidence>
<dbReference type="RefSeq" id="WP_303541559.1">
    <property type="nucleotide sequence ID" value="NZ_JAUOTP010000003.1"/>
</dbReference>
<evidence type="ECO:0000256" key="6">
    <source>
        <dbReference type="ARBA" id="ARBA00023284"/>
    </source>
</evidence>